<reference evidence="2 3" key="1">
    <citation type="submission" date="2022-07" db="EMBL/GenBank/DDBJ databases">
        <title>Bombella genomes.</title>
        <authorList>
            <person name="Harer L."/>
            <person name="Styblova S."/>
            <person name="Ehrmann M."/>
        </authorList>
    </citation>
    <scope>NUCLEOTIDE SEQUENCE [LARGE SCALE GENOMIC DNA]</scope>
    <source>
        <strain evidence="2 3">TMW 2.2558</strain>
    </source>
</reference>
<proteinExistence type="predicted"/>
<dbReference type="InterPro" id="IPR002725">
    <property type="entry name" value="YgjP-like_metallopeptidase"/>
</dbReference>
<name>A0ABT3WAN3_9PROT</name>
<evidence type="ECO:0000313" key="2">
    <source>
        <dbReference type="EMBL" id="MCX5614867.1"/>
    </source>
</evidence>
<sequence length="223" mass="25748">MLLPPLLWRHSARAHRIILRLDLRKRAIVITLPPGVNRQQGMQFLQSQSQWLAQAMESLPRTAIEQGHIWLEGTIIPLLPTITMDGRTRLTEQGLHIGHPSDEHPRYVRSFLKRRAEALFPSLLQHHSQRMKTRPTKLSLRDVKSRWGSCTQQGRIMLSWRLIMAPPDIYNYVIVHELAHLTHFNHGPNFWALVDAYTPHGQSGRKKAEKWLAQNGANLLAMI</sequence>
<dbReference type="Gene3D" id="3.30.2010.10">
    <property type="entry name" value="Metalloproteases ('zincins'), catalytic domain"/>
    <property type="match status" value="1"/>
</dbReference>
<evidence type="ECO:0000313" key="3">
    <source>
        <dbReference type="Proteomes" id="UP001165648"/>
    </source>
</evidence>
<dbReference type="PANTHER" id="PTHR30399">
    <property type="entry name" value="UNCHARACTERIZED PROTEIN YGJP"/>
    <property type="match status" value="1"/>
</dbReference>
<organism evidence="2 3">
    <name type="scientific">Bombella saccharophila</name>
    <dbReference type="NCBI Taxonomy" id="2967338"/>
    <lineage>
        <taxon>Bacteria</taxon>
        <taxon>Pseudomonadati</taxon>
        <taxon>Pseudomonadota</taxon>
        <taxon>Alphaproteobacteria</taxon>
        <taxon>Acetobacterales</taxon>
        <taxon>Acetobacteraceae</taxon>
        <taxon>Bombella</taxon>
    </lineage>
</organism>
<gene>
    <name evidence="2" type="ORF">NQF64_06380</name>
</gene>
<keyword evidence="3" id="KW-1185">Reference proteome</keyword>
<accession>A0ABT3WAN3</accession>
<dbReference type="Proteomes" id="UP001165648">
    <property type="component" value="Unassembled WGS sequence"/>
</dbReference>
<protein>
    <submittedName>
        <fullName evidence="2">M48 family metallopeptidase</fullName>
    </submittedName>
</protein>
<dbReference type="InterPro" id="IPR053136">
    <property type="entry name" value="UTP_pyrophosphatase-like"/>
</dbReference>
<dbReference type="EMBL" id="JANIDW010000003">
    <property type="protein sequence ID" value="MCX5614867.1"/>
    <property type="molecule type" value="Genomic_DNA"/>
</dbReference>
<dbReference type="RefSeq" id="WP_266106863.1">
    <property type="nucleotide sequence ID" value="NZ_JANIDW010000003.1"/>
</dbReference>
<comment type="caution">
    <text evidence="2">The sequence shown here is derived from an EMBL/GenBank/DDBJ whole genome shotgun (WGS) entry which is preliminary data.</text>
</comment>
<dbReference type="CDD" id="cd07344">
    <property type="entry name" value="M48_yhfN_like"/>
    <property type="match status" value="1"/>
</dbReference>
<dbReference type="PANTHER" id="PTHR30399:SF1">
    <property type="entry name" value="UTP PYROPHOSPHATASE"/>
    <property type="match status" value="1"/>
</dbReference>
<dbReference type="Pfam" id="PF01863">
    <property type="entry name" value="YgjP-like"/>
    <property type="match status" value="1"/>
</dbReference>
<feature type="domain" description="YgjP-like metallopeptidase" evidence="1">
    <location>
        <begin position="20"/>
        <end position="212"/>
    </location>
</feature>
<evidence type="ECO:0000259" key="1">
    <source>
        <dbReference type="Pfam" id="PF01863"/>
    </source>
</evidence>